<keyword evidence="4" id="KW-1185">Reference proteome</keyword>
<comment type="caution">
    <text evidence="3">The sequence shown here is derived from an EMBL/GenBank/DDBJ whole genome shotgun (WGS) entry which is preliminary data.</text>
</comment>
<feature type="compositionally biased region" description="Basic and acidic residues" evidence="2">
    <location>
        <begin position="478"/>
        <end position="489"/>
    </location>
</feature>
<dbReference type="EMBL" id="NCKV01003463">
    <property type="protein sequence ID" value="RWS25694.1"/>
    <property type="molecule type" value="Genomic_DNA"/>
</dbReference>
<dbReference type="InterPro" id="IPR015943">
    <property type="entry name" value="WD40/YVTN_repeat-like_dom_sf"/>
</dbReference>
<proteinExistence type="predicted"/>
<feature type="region of interest" description="Disordered" evidence="2">
    <location>
        <begin position="274"/>
        <end position="528"/>
    </location>
</feature>
<dbReference type="InterPro" id="IPR011047">
    <property type="entry name" value="Quinoprotein_ADH-like_sf"/>
</dbReference>
<dbReference type="SUPFAM" id="SSF50998">
    <property type="entry name" value="Quinoprotein alcohol dehydrogenase-like"/>
    <property type="match status" value="1"/>
</dbReference>
<organism evidence="3 4">
    <name type="scientific">Leptotrombidium deliense</name>
    <dbReference type="NCBI Taxonomy" id="299467"/>
    <lineage>
        <taxon>Eukaryota</taxon>
        <taxon>Metazoa</taxon>
        <taxon>Ecdysozoa</taxon>
        <taxon>Arthropoda</taxon>
        <taxon>Chelicerata</taxon>
        <taxon>Arachnida</taxon>
        <taxon>Acari</taxon>
        <taxon>Acariformes</taxon>
        <taxon>Trombidiformes</taxon>
        <taxon>Prostigmata</taxon>
        <taxon>Anystina</taxon>
        <taxon>Parasitengona</taxon>
        <taxon>Trombiculoidea</taxon>
        <taxon>Trombiculidae</taxon>
        <taxon>Leptotrombidium</taxon>
    </lineage>
</organism>
<keyword evidence="1" id="KW-0175">Coiled coil</keyword>
<feature type="compositionally biased region" description="Low complexity" evidence="2">
    <location>
        <begin position="516"/>
        <end position="526"/>
    </location>
</feature>
<dbReference type="Proteomes" id="UP000288716">
    <property type="component" value="Unassembled WGS sequence"/>
</dbReference>
<evidence type="ECO:0000256" key="1">
    <source>
        <dbReference type="SAM" id="Coils"/>
    </source>
</evidence>
<sequence>VKYKEFSKYVAANFSKQLNSDATVKLESLPKELYNKILEQIIGDNVLGNENAAKSSRKSESTSQLIPATQIKKEMIEVDESSDDDSSSHSESDTNQEPTEEEPDRVVETAKKKKARKPETSLSESLFRVAASRAQIKSKKKGSKSSGKSDDILPVVKEFEELIVKEDALEKDMQKLEKDLVSVEKERKKADKVFEKAEKKFSENVQKLMQALMLCDTLNEARDKARENCSNIKQRIEDLEQLKSKVKEAARKLQLRKTELFKCVIEKGSTLTQGEAFETSDQTESTDFCNAKDTAETESNAESDKSSRKKKSSKKRLKELATELNIGGDLSPDETALPTLQTSPSFSSKSNESSKKSWKENYVTLSLNTAPSPVKSSLSFQETQNNSGDFSTTASFSESIVVRGQTSESLKKTKVTMKRKQTELTSGSSDSSTSSSDSSEEERKVKRPKVEIQPQPSTSKVESDTESTSSSSSDSSEDEKVVKNVKPEQPKPVVSDISISNKSKSLVEKKDEKDASVSVSNSASCNTDNELTQSTSFNAFHDSANSGHITMIKVHKDFVYISSDAGYLRKFNVNNLKNNLYFEGHERGAIRAFTLHKVTDALYTGCDDGILRHFDSKTGLKKDSFHLCCPITCMEEGKTVLYVGLHNGLIYRFGFMSNKIINSYSVSSSKLYAIKLLAENSEESRIIVCCANSISVRNSSNGSLLNAFPNSHNIGFLNVSLNGLIYFITYDNTNRGNTLHVRHEKGDSTNEEFYVDPRVTAFERCDDLFYFGTAAGRVMCVRRTKNEFKLEWIFILKNVHTFVTAFCIYGDKLLAAANDGTVVKVGTDASGPHCCKSNGCQNKPFARKEDLDRHMSDDHWHGARRGQLYQCHRDNCGSVMSSSEVRRPQYHQRGVQNYNNNRNYNYNYNPNRFQNTSNWRQPTNYNYRYQW</sequence>
<feature type="compositionally biased region" description="Polar residues" evidence="2">
    <location>
        <begin position="274"/>
        <end position="288"/>
    </location>
</feature>
<dbReference type="OrthoDB" id="10635497at2759"/>
<name>A0A443SDV1_9ACAR</name>
<gene>
    <name evidence="3" type="ORF">B4U80_13050</name>
</gene>
<feature type="compositionally biased region" description="Polar residues" evidence="2">
    <location>
        <begin position="363"/>
        <end position="408"/>
    </location>
</feature>
<feature type="non-terminal residue" evidence="3">
    <location>
        <position position="1"/>
    </location>
</feature>
<feature type="region of interest" description="Disordered" evidence="2">
    <location>
        <begin position="51"/>
        <end position="126"/>
    </location>
</feature>
<accession>A0A443SDV1</accession>
<dbReference type="Gene3D" id="2.130.10.10">
    <property type="entry name" value="YVTN repeat-like/Quinoprotein amine dehydrogenase"/>
    <property type="match status" value="1"/>
</dbReference>
<dbReference type="VEuPathDB" id="VectorBase:LDEU006345"/>
<dbReference type="STRING" id="299467.A0A443SDV1"/>
<evidence type="ECO:0000313" key="3">
    <source>
        <dbReference type="EMBL" id="RWS25694.1"/>
    </source>
</evidence>
<evidence type="ECO:0000256" key="2">
    <source>
        <dbReference type="SAM" id="MobiDB-lite"/>
    </source>
</evidence>
<evidence type="ECO:0000313" key="4">
    <source>
        <dbReference type="Proteomes" id="UP000288716"/>
    </source>
</evidence>
<feature type="compositionally biased region" description="Basic and acidic residues" evidence="2">
    <location>
        <begin position="505"/>
        <end position="515"/>
    </location>
</feature>
<feature type="coiled-coil region" evidence="1">
    <location>
        <begin position="159"/>
        <end position="259"/>
    </location>
</feature>
<protein>
    <submittedName>
        <fullName evidence="3">Zinc finger protein 106-like isoform X2</fullName>
    </submittedName>
</protein>
<feature type="compositionally biased region" description="Basic and acidic residues" evidence="2">
    <location>
        <begin position="441"/>
        <end position="450"/>
    </location>
</feature>
<feature type="compositionally biased region" description="Basic residues" evidence="2">
    <location>
        <begin position="307"/>
        <end position="317"/>
    </location>
</feature>
<reference evidence="3 4" key="1">
    <citation type="journal article" date="2018" name="Gigascience">
        <title>Genomes of trombidid mites reveal novel predicted allergens and laterally-transferred genes associated with secondary metabolism.</title>
        <authorList>
            <person name="Dong X."/>
            <person name="Chaisiri K."/>
            <person name="Xia D."/>
            <person name="Armstrong S.D."/>
            <person name="Fang Y."/>
            <person name="Donnelly M.J."/>
            <person name="Kadowaki T."/>
            <person name="McGarry J.W."/>
            <person name="Darby A.C."/>
            <person name="Makepeace B.L."/>
        </authorList>
    </citation>
    <scope>NUCLEOTIDE SEQUENCE [LARGE SCALE GENOMIC DNA]</scope>
    <source>
        <strain evidence="3">UoL-UT</strain>
    </source>
</reference>
<dbReference type="AlphaFoldDB" id="A0A443SDV1"/>
<feature type="compositionally biased region" description="Low complexity" evidence="2">
    <location>
        <begin position="425"/>
        <end position="437"/>
    </location>
</feature>